<evidence type="ECO:0000313" key="1">
    <source>
        <dbReference type="EMBL" id="RBO90577.1"/>
    </source>
</evidence>
<sequence length="521" mass="56049">MAFTISYIPASPQFVVVGEFATIVAELLWEAGDTPPTANDVLVFSLPQPQPIPTGTVKPATEPFVFPFRVGILGSVNLEQRRARFQFILSALAVGNVELACNLESQPTVSLPNYNFIVTPADYTLATTGFDQIAIPIASSDTLDTTAADEFKSTIVVTAMTTDPTPVPAVGVDVTFIVSNPAPFAASQAGRFFDMTSGSQAGISFKASTTGQTASFTLKTNASGTVTVVAVSNTRSGFIHCKVTGGINTVPRPRLYMYAQPSGRSKFLGPDILLPFGSPADFDTTRYIQPTFPILINANVVPTEFCVAILNNKYQQDRPTSTFIGGNATYDGKTEDLNVSRTGEDNVLFYAVSDNGQLVNSQIFRFTTQDSKTGPIQGVQFGPFDRPISSHLSLRDIVPTLTTIIPLAADQAKLTAANRSLLVSPNSYVVRAILTGWNLNQVFETRSAAYPQTIDDFAAVTDTKAINVFTEFGNLGRSPDGSTQATWELWYTYHTGPNGTGEQIGESIHTTGTMFTRAMEI</sequence>
<reference evidence="1 2" key="1">
    <citation type="submission" date="2018-06" db="EMBL/GenBank/DDBJ databases">
        <title>Genomic Encyclopedia of Type Strains, Phase IV (KMG-IV): sequencing the most valuable type-strain genomes for metagenomic binning, comparative biology and taxonomic classification.</title>
        <authorList>
            <person name="Goeker M."/>
        </authorList>
    </citation>
    <scope>NUCLEOTIDE SEQUENCE [LARGE SCALE GENOMIC DNA]</scope>
    <source>
        <strain evidence="1 2">DSM 25619</strain>
    </source>
</reference>
<dbReference type="EMBL" id="QNRH01000012">
    <property type="protein sequence ID" value="RBO90577.1"/>
    <property type="molecule type" value="Genomic_DNA"/>
</dbReference>
<evidence type="ECO:0000313" key="2">
    <source>
        <dbReference type="Proteomes" id="UP000252893"/>
    </source>
</evidence>
<dbReference type="RefSeq" id="WP_113946175.1">
    <property type="nucleotide sequence ID" value="NZ_JBHEEG010000011.1"/>
</dbReference>
<name>A0A366DKG7_9HYPH</name>
<accession>A0A366DKG7</accession>
<organism evidence="1 2">
    <name type="scientific">Pseudochrobactrum asaccharolyticum</name>
    <dbReference type="NCBI Taxonomy" id="354351"/>
    <lineage>
        <taxon>Bacteria</taxon>
        <taxon>Pseudomonadati</taxon>
        <taxon>Pseudomonadota</taxon>
        <taxon>Alphaproteobacteria</taxon>
        <taxon>Hyphomicrobiales</taxon>
        <taxon>Brucellaceae</taxon>
        <taxon>Pseudochrobactrum</taxon>
    </lineage>
</organism>
<protein>
    <submittedName>
        <fullName evidence="1">Uncharacterized protein</fullName>
    </submittedName>
</protein>
<dbReference type="Proteomes" id="UP000252893">
    <property type="component" value="Unassembled WGS sequence"/>
</dbReference>
<keyword evidence="2" id="KW-1185">Reference proteome</keyword>
<comment type="caution">
    <text evidence="1">The sequence shown here is derived from an EMBL/GenBank/DDBJ whole genome shotgun (WGS) entry which is preliminary data.</text>
</comment>
<proteinExistence type="predicted"/>
<gene>
    <name evidence="1" type="ORF">DFR47_11247</name>
</gene>
<dbReference type="AlphaFoldDB" id="A0A366DKG7"/>